<evidence type="ECO:0000313" key="3">
    <source>
        <dbReference type="Proteomes" id="UP000023152"/>
    </source>
</evidence>
<reference evidence="2 3" key="1">
    <citation type="journal article" date="2013" name="Curr. Biol.">
        <title>The Genome of the Foraminiferan Reticulomyxa filosa.</title>
        <authorList>
            <person name="Glockner G."/>
            <person name="Hulsmann N."/>
            <person name="Schleicher M."/>
            <person name="Noegel A.A."/>
            <person name="Eichinger L."/>
            <person name="Gallinger C."/>
            <person name="Pawlowski J."/>
            <person name="Sierra R."/>
            <person name="Euteneuer U."/>
            <person name="Pillet L."/>
            <person name="Moustafa A."/>
            <person name="Platzer M."/>
            <person name="Groth M."/>
            <person name="Szafranski K."/>
            <person name="Schliwa M."/>
        </authorList>
    </citation>
    <scope>NUCLEOTIDE SEQUENCE [LARGE SCALE GENOMIC DNA]</scope>
</reference>
<dbReference type="EMBL" id="ASPP01024259">
    <property type="protein sequence ID" value="ETO09197.1"/>
    <property type="molecule type" value="Genomic_DNA"/>
</dbReference>
<dbReference type="PROSITE" id="PS50297">
    <property type="entry name" value="ANK_REP_REGION"/>
    <property type="match status" value="1"/>
</dbReference>
<dbReference type="OrthoDB" id="10057496at2759"/>
<proteinExistence type="predicted"/>
<gene>
    <name evidence="2" type="ORF">RFI_28189</name>
</gene>
<dbReference type="AlphaFoldDB" id="X6M6V4"/>
<name>X6M6V4_RETFI</name>
<accession>X6M6V4</accession>
<dbReference type="SUPFAM" id="SSF48403">
    <property type="entry name" value="Ankyrin repeat"/>
    <property type="match status" value="1"/>
</dbReference>
<dbReference type="SMART" id="SM00248">
    <property type="entry name" value="ANK"/>
    <property type="match status" value="2"/>
</dbReference>
<sequence>MINEGNEEESTIFHAEAATGQYELLQWIFDKCPELNVDQANHYDYTALHKAARNGQREAISWLLEYRVDISLITANGDRAEYEAMYDRVQAIRLSHPKQKLFGHEALKYYSDQLSMCRLEYETILCNPLLNLQLHVYWHLVI</sequence>
<comment type="caution">
    <text evidence="2">The sequence shown here is derived from an EMBL/GenBank/DDBJ whole genome shotgun (WGS) entry which is preliminary data.</text>
</comment>
<dbReference type="PROSITE" id="PS50088">
    <property type="entry name" value="ANK_REPEAT"/>
    <property type="match status" value="1"/>
</dbReference>
<keyword evidence="1" id="KW-0040">ANK repeat</keyword>
<dbReference type="InterPro" id="IPR002110">
    <property type="entry name" value="Ankyrin_rpt"/>
</dbReference>
<evidence type="ECO:0000256" key="1">
    <source>
        <dbReference type="PROSITE-ProRule" id="PRU00023"/>
    </source>
</evidence>
<dbReference type="InterPro" id="IPR036770">
    <property type="entry name" value="Ankyrin_rpt-contain_sf"/>
</dbReference>
<evidence type="ECO:0000313" key="2">
    <source>
        <dbReference type="EMBL" id="ETO09197.1"/>
    </source>
</evidence>
<feature type="repeat" description="ANK" evidence="1">
    <location>
        <begin position="43"/>
        <end position="75"/>
    </location>
</feature>
<protein>
    <submittedName>
        <fullName evidence="2">Uncharacterized protein</fullName>
    </submittedName>
</protein>
<dbReference type="Pfam" id="PF12796">
    <property type="entry name" value="Ank_2"/>
    <property type="match status" value="1"/>
</dbReference>
<organism evidence="2 3">
    <name type="scientific">Reticulomyxa filosa</name>
    <dbReference type="NCBI Taxonomy" id="46433"/>
    <lineage>
        <taxon>Eukaryota</taxon>
        <taxon>Sar</taxon>
        <taxon>Rhizaria</taxon>
        <taxon>Retaria</taxon>
        <taxon>Foraminifera</taxon>
        <taxon>Monothalamids</taxon>
        <taxon>Reticulomyxidae</taxon>
        <taxon>Reticulomyxa</taxon>
    </lineage>
</organism>
<keyword evidence="3" id="KW-1185">Reference proteome</keyword>
<dbReference type="Gene3D" id="1.25.40.20">
    <property type="entry name" value="Ankyrin repeat-containing domain"/>
    <property type="match status" value="1"/>
</dbReference>
<dbReference type="Proteomes" id="UP000023152">
    <property type="component" value="Unassembled WGS sequence"/>
</dbReference>